<reference evidence="2 3" key="1">
    <citation type="journal article" date="2013" name="ISME J.">
        <title>By their genes ye shall know them: genomic signatures of predatory bacteria.</title>
        <authorList>
            <person name="Pasternak Z."/>
            <person name="Pietrokovski S."/>
            <person name="Rotem O."/>
            <person name="Gophna U."/>
            <person name="Lurie-Weinberger M.N."/>
            <person name="Jurkevitch E."/>
        </authorList>
    </citation>
    <scope>NUCLEOTIDE SEQUENCE [LARGE SCALE GENOMIC DNA]</scope>
    <source>
        <strain evidence="2 3">JSS</strain>
    </source>
</reference>
<dbReference type="RefSeq" id="WP_015469856.1">
    <property type="nucleotide sequence ID" value="NC_020813.1"/>
</dbReference>
<sequence length="390" mass="43004">MKNSVSLLRPLLLICSLSMTSLAQAQESIEPEENKPNYLQIPVPFNGKFYGDFRFRTEKIQEQQLAPLKDSDLLRQRMRLRIGGSAEVNSQTEVGVRLSTDSALGNEPNTTNQDLSGYYSKKSIVLDLAYFNWKATENIRILGGKTPLPFEFVADNDLIFDNDVTPEGLSVKYNQTVDLAHDLMAVASATWLNERYSADGSAENTDVGLLALQLGYAFKGADFGIRAVGSYLNFANIKGDKAPAAKGNTVDGGGNYVHNYELSSLGLELFSEVAGQPISFFAEYVKNSRDDDYNTAQIYGIQFGELKDVSSWAVTLDYRQVEKDAVVGLLTDSDSAGGGTDIRSWKTSLAYQVGRNANVALTYFNGKEAISSPVFSPDYQRTMLDFNFSF</sequence>
<gene>
    <name evidence="2" type="ORF">A11Q_1150</name>
</gene>
<dbReference type="Proteomes" id="UP000012040">
    <property type="component" value="Chromosome"/>
</dbReference>
<accession>M4VBG5</accession>
<organism evidence="2 3">
    <name type="scientific">Pseudobdellovibrio exovorus JSS</name>
    <dbReference type="NCBI Taxonomy" id="1184267"/>
    <lineage>
        <taxon>Bacteria</taxon>
        <taxon>Pseudomonadati</taxon>
        <taxon>Bdellovibrionota</taxon>
        <taxon>Bdellovibrionia</taxon>
        <taxon>Bdellovibrionales</taxon>
        <taxon>Pseudobdellovibrionaceae</taxon>
        <taxon>Pseudobdellovibrio</taxon>
    </lineage>
</organism>
<evidence type="ECO:0000256" key="1">
    <source>
        <dbReference type="SAM" id="SignalP"/>
    </source>
</evidence>
<dbReference type="AlphaFoldDB" id="M4VBG5"/>
<dbReference type="OrthoDB" id="5372286at2"/>
<protein>
    <recommendedName>
        <fullName evidence="4">Alginate export domain-containing protein</fullName>
    </recommendedName>
</protein>
<dbReference type="SUPFAM" id="SSF56935">
    <property type="entry name" value="Porins"/>
    <property type="match status" value="1"/>
</dbReference>
<feature type="signal peptide" evidence="1">
    <location>
        <begin position="1"/>
        <end position="25"/>
    </location>
</feature>
<dbReference type="InterPro" id="IPR032638">
    <property type="entry name" value="Porin_5"/>
</dbReference>
<dbReference type="PATRIC" id="fig|1184267.3.peg.1163"/>
<feature type="chain" id="PRO_5004060100" description="Alginate export domain-containing protein" evidence="1">
    <location>
        <begin position="26"/>
        <end position="390"/>
    </location>
</feature>
<dbReference type="EMBL" id="CP003537">
    <property type="protein sequence ID" value="AGH95366.1"/>
    <property type="molecule type" value="Genomic_DNA"/>
</dbReference>
<name>M4VBG5_9BACT</name>
<keyword evidence="1" id="KW-0732">Signal</keyword>
<dbReference type="STRING" id="1184267.A11Q_1150"/>
<dbReference type="eggNOG" id="COG3746">
    <property type="taxonomic scope" value="Bacteria"/>
</dbReference>
<evidence type="ECO:0000313" key="3">
    <source>
        <dbReference type="Proteomes" id="UP000012040"/>
    </source>
</evidence>
<proteinExistence type="predicted"/>
<keyword evidence="3" id="KW-1185">Reference proteome</keyword>
<evidence type="ECO:0008006" key="4">
    <source>
        <dbReference type="Google" id="ProtNLM"/>
    </source>
</evidence>
<dbReference type="KEGG" id="bex:A11Q_1150"/>
<evidence type="ECO:0000313" key="2">
    <source>
        <dbReference type="EMBL" id="AGH95366.1"/>
    </source>
</evidence>
<dbReference type="HOGENOM" id="CLU_027640_1_0_7"/>
<dbReference type="Pfam" id="PF16930">
    <property type="entry name" value="Porin_5"/>
    <property type="match status" value="2"/>
</dbReference>